<protein>
    <submittedName>
        <fullName evidence="1">Uncharacterized protein</fullName>
    </submittedName>
</protein>
<organism evidence="1">
    <name type="scientific">marine sediment metagenome</name>
    <dbReference type="NCBI Taxonomy" id="412755"/>
    <lineage>
        <taxon>unclassified sequences</taxon>
        <taxon>metagenomes</taxon>
        <taxon>ecological metagenomes</taxon>
    </lineage>
</organism>
<sequence length="93" mass="10555">MSDGEFKKKLFGYYVRQLKKEQIVPSKDAEKVAAGILEPIVKVLDEAKKDLFECFGGTSYSGRKNGFVPHVSDEVELVLRLKKWFGDNEKDVS</sequence>
<gene>
    <name evidence="1" type="ORF">S12H4_46753</name>
</gene>
<name>X1VEL5_9ZZZZ</name>
<accession>X1VEL5</accession>
<evidence type="ECO:0000313" key="1">
    <source>
        <dbReference type="EMBL" id="GAJ05115.1"/>
    </source>
</evidence>
<reference evidence="1" key="1">
    <citation type="journal article" date="2014" name="Front. Microbiol.">
        <title>High frequency of phylogenetically diverse reductive dehalogenase-homologous genes in deep subseafloor sedimentary metagenomes.</title>
        <authorList>
            <person name="Kawai M."/>
            <person name="Futagami T."/>
            <person name="Toyoda A."/>
            <person name="Takaki Y."/>
            <person name="Nishi S."/>
            <person name="Hori S."/>
            <person name="Arai W."/>
            <person name="Tsubouchi T."/>
            <person name="Morono Y."/>
            <person name="Uchiyama I."/>
            <person name="Ito T."/>
            <person name="Fujiyama A."/>
            <person name="Inagaki F."/>
            <person name="Takami H."/>
        </authorList>
    </citation>
    <scope>NUCLEOTIDE SEQUENCE</scope>
    <source>
        <strain evidence="1">Expedition CK06-06</strain>
    </source>
</reference>
<proteinExistence type="predicted"/>
<dbReference type="EMBL" id="BARW01029045">
    <property type="protein sequence ID" value="GAJ05115.1"/>
    <property type="molecule type" value="Genomic_DNA"/>
</dbReference>
<dbReference type="AlphaFoldDB" id="X1VEL5"/>
<comment type="caution">
    <text evidence="1">The sequence shown here is derived from an EMBL/GenBank/DDBJ whole genome shotgun (WGS) entry which is preliminary data.</text>
</comment>